<accession>A0A8D5JWR8</accession>
<keyword evidence="2" id="KW-1185">Reference proteome</keyword>
<evidence type="ECO:0000313" key="1">
    <source>
        <dbReference type="EMBL" id="BCM25379.1"/>
    </source>
</evidence>
<organism evidence="1 2">
    <name type="scientific">Methyloradius palustris</name>
    <dbReference type="NCBI Taxonomy" id="2778876"/>
    <lineage>
        <taxon>Bacteria</taxon>
        <taxon>Pseudomonadati</taxon>
        <taxon>Pseudomonadota</taxon>
        <taxon>Betaproteobacteria</taxon>
        <taxon>Nitrosomonadales</taxon>
        <taxon>Methylophilaceae</taxon>
        <taxon>Methyloradius</taxon>
    </lineage>
</organism>
<sequence>MQWAIQTQEEKALIQLRSSLRKLLMRKYFAILMALFAIQVHASDEAYIGTWFSCDSKSGEYEVLDVEKLNDRYVGLLESSKSGGVYSAQLSGAPIKAGLILTGCQSYRGEACTNKAPTIRISLKNSNSAGFIHIPKSSLKKLIKQCSENSQNNNDH</sequence>
<dbReference type="Proteomes" id="UP000826722">
    <property type="component" value="Chromosome"/>
</dbReference>
<dbReference type="AlphaFoldDB" id="A0A8D5JWR8"/>
<reference evidence="1" key="1">
    <citation type="journal article" date="2021" name="Arch. Microbiol.">
        <title>Methyloradius palustris gen. nov., sp. nov., a methanol-oxidizing bacterium isolated from snow.</title>
        <authorList>
            <person name="Miyadera T."/>
            <person name="Kojima H."/>
            <person name="Fukui M."/>
        </authorList>
    </citation>
    <scope>NUCLEOTIDE SEQUENCE</scope>
    <source>
        <strain evidence="1">Zm11</strain>
    </source>
</reference>
<name>A0A8D5JWR8_9PROT</name>
<proteinExistence type="predicted"/>
<evidence type="ECO:0000313" key="2">
    <source>
        <dbReference type="Proteomes" id="UP000826722"/>
    </source>
</evidence>
<dbReference type="RefSeq" id="WP_221763473.1">
    <property type="nucleotide sequence ID" value="NZ_AP024110.1"/>
</dbReference>
<gene>
    <name evidence="1" type="ORF">ZMTM_16380</name>
</gene>
<protein>
    <submittedName>
        <fullName evidence="1">Uncharacterized protein</fullName>
    </submittedName>
</protein>
<dbReference type="KEGG" id="mpau:ZMTM_16380"/>
<dbReference type="EMBL" id="AP024110">
    <property type="protein sequence ID" value="BCM25379.1"/>
    <property type="molecule type" value="Genomic_DNA"/>
</dbReference>